<comment type="caution">
    <text evidence="4">The sequence shown here is derived from an EMBL/GenBank/DDBJ whole genome shotgun (WGS) entry which is preliminary data.</text>
</comment>
<dbReference type="EMBL" id="BNJQ01000012">
    <property type="protein sequence ID" value="GHP06201.1"/>
    <property type="molecule type" value="Genomic_DNA"/>
</dbReference>
<dbReference type="AlphaFoldDB" id="A0A830HKZ5"/>
<dbReference type="InterPro" id="IPR001075">
    <property type="entry name" value="NIF_FeS_clus_asmbl_NifU_C"/>
</dbReference>
<feature type="region of interest" description="Disordered" evidence="2">
    <location>
        <begin position="98"/>
        <end position="125"/>
    </location>
</feature>
<dbReference type="Gene3D" id="3.30.300.130">
    <property type="entry name" value="Fe-S cluster assembly (FSCA)"/>
    <property type="match status" value="2"/>
</dbReference>
<dbReference type="GO" id="GO:0051536">
    <property type="term" value="F:iron-sulfur cluster binding"/>
    <property type="evidence" value="ECO:0007669"/>
    <property type="project" value="InterPro"/>
</dbReference>
<feature type="region of interest" description="Disordered" evidence="2">
    <location>
        <begin position="39"/>
        <end position="81"/>
    </location>
</feature>
<dbReference type="PANTHER" id="PTHR11178">
    <property type="entry name" value="IRON-SULFUR CLUSTER SCAFFOLD PROTEIN NFU-RELATED"/>
    <property type="match status" value="1"/>
</dbReference>
<keyword evidence="5" id="KW-1185">Reference proteome</keyword>
<evidence type="ECO:0000256" key="1">
    <source>
        <dbReference type="ARBA" id="ARBA00006420"/>
    </source>
</evidence>
<gene>
    <name evidence="4" type="ORF">PPROV_000494800</name>
</gene>
<evidence type="ECO:0000259" key="3">
    <source>
        <dbReference type="Pfam" id="PF01106"/>
    </source>
</evidence>
<dbReference type="GO" id="GO:0005506">
    <property type="term" value="F:iron ion binding"/>
    <property type="evidence" value="ECO:0007669"/>
    <property type="project" value="InterPro"/>
</dbReference>
<name>A0A830HKZ5_9CHLO</name>
<evidence type="ECO:0000313" key="4">
    <source>
        <dbReference type="EMBL" id="GHP06201.1"/>
    </source>
</evidence>
<feature type="domain" description="NIF system FeS cluster assembly NifU C-terminal" evidence="3">
    <location>
        <begin position="126"/>
        <end position="184"/>
    </location>
</feature>
<dbReference type="OrthoDB" id="547010at2759"/>
<dbReference type="InterPro" id="IPR034904">
    <property type="entry name" value="FSCA_dom_sf"/>
</dbReference>
<evidence type="ECO:0000256" key="2">
    <source>
        <dbReference type="SAM" id="MobiDB-lite"/>
    </source>
</evidence>
<dbReference type="Pfam" id="PF01106">
    <property type="entry name" value="NifU"/>
    <property type="match status" value="1"/>
</dbReference>
<accession>A0A830HKZ5</accession>
<feature type="compositionally biased region" description="Low complexity" evidence="2">
    <location>
        <begin position="54"/>
        <end position="81"/>
    </location>
</feature>
<sequence>MPCRPCFTPRLVALTSRISNTPYLLVRCSNSRIGSSGFSTCAPFPTRRTRRSLARSSSTTSSSTSTSTSAPSISASAISLAPSEQQQQQQPLVISPFTSGGVQQSLDDEAAETDTSKPLTAESANEALDTVRPYLQADGGDVNVVSVQSGVVLVELVGACGTCTQSAATLQLGVEGALKRAFGKQIVKVLQVAKRDSAAAAAATINDPTARADPERLANAESALAKRVDEHLDKVRGPLEKLGGSVTVSRFSLSETKLGEGGIVELSFQGPSALGMGIQQAVKEQFVREVKEVKLIQVR</sequence>
<dbReference type="GO" id="GO:0016226">
    <property type="term" value="P:iron-sulfur cluster assembly"/>
    <property type="evidence" value="ECO:0007669"/>
    <property type="project" value="InterPro"/>
</dbReference>
<dbReference type="GO" id="GO:0005739">
    <property type="term" value="C:mitochondrion"/>
    <property type="evidence" value="ECO:0007669"/>
    <property type="project" value="TreeGrafter"/>
</dbReference>
<reference evidence="4" key="1">
    <citation type="submission" date="2020-10" db="EMBL/GenBank/DDBJ databases">
        <title>Unveiling of a novel bifunctional photoreceptor, Dualchrome1, isolated from a cosmopolitan green alga.</title>
        <authorList>
            <person name="Suzuki S."/>
            <person name="Kawachi M."/>
        </authorList>
    </citation>
    <scope>NUCLEOTIDE SEQUENCE</scope>
    <source>
        <strain evidence="4">NIES 2893</strain>
    </source>
</reference>
<protein>
    <recommendedName>
        <fullName evidence="3">NIF system FeS cluster assembly NifU C-terminal domain-containing protein</fullName>
    </recommendedName>
</protein>
<evidence type="ECO:0000313" key="5">
    <source>
        <dbReference type="Proteomes" id="UP000660262"/>
    </source>
</evidence>
<comment type="similarity">
    <text evidence="1">Belongs to the NifU family.</text>
</comment>
<proteinExistence type="inferred from homology"/>
<organism evidence="4 5">
    <name type="scientific">Pycnococcus provasolii</name>
    <dbReference type="NCBI Taxonomy" id="41880"/>
    <lineage>
        <taxon>Eukaryota</taxon>
        <taxon>Viridiplantae</taxon>
        <taxon>Chlorophyta</taxon>
        <taxon>Pseudoscourfieldiophyceae</taxon>
        <taxon>Pseudoscourfieldiales</taxon>
        <taxon>Pycnococcaceae</taxon>
        <taxon>Pycnococcus</taxon>
    </lineage>
</organism>
<dbReference type="PANTHER" id="PTHR11178:SF25">
    <property type="entry name" value="NIFU-LIKE PROTEIN 3, CHLOROPLASTIC"/>
    <property type="match status" value="1"/>
</dbReference>
<dbReference type="Proteomes" id="UP000660262">
    <property type="component" value="Unassembled WGS sequence"/>
</dbReference>
<dbReference type="SUPFAM" id="SSF117916">
    <property type="entry name" value="Fe-S cluster assembly (FSCA) domain-like"/>
    <property type="match status" value="1"/>
</dbReference>